<feature type="active site" description="Proton donor" evidence="20">
    <location>
        <position position="233"/>
    </location>
</feature>
<dbReference type="EMBL" id="PYOU01000037">
    <property type="protein sequence ID" value="PSX00659.1"/>
    <property type="molecule type" value="Genomic_DNA"/>
</dbReference>
<comment type="function">
    <text evidence="2 20">Cell wall formation.</text>
</comment>
<evidence type="ECO:0000256" key="8">
    <source>
        <dbReference type="ARBA" id="ARBA00022490"/>
    </source>
</evidence>
<dbReference type="InterPro" id="IPR006094">
    <property type="entry name" value="Oxid_FAD_bind_N"/>
</dbReference>
<keyword evidence="12 20" id="KW-0521">NADP</keyword>
<comment type="pathway">
    <text evidence="4 20">Cell wall biogenesis; peptidoglycan biosynthesis.</text>
</comment>
<keyword evidence="9 20" id="KW-0132">Cell division</keyword>
<comment type="similarity">
    <text evidence="5 20">Belongs to the MurB family.</text>
</comment>
<keyword evidence="13 20" id="KW-0133">Cell shape</keyword>
<dbReference type="PANTHER" id="PTHR21071:SF4">
    <property type="entry name" value="UDP-N-ACETYLENOLPYRUVOYLGLUCOSAMINE REDUCTASE"/>
    <property type="match status" value="1"/>
</dbReference>
<feature type="active site" evidence="20">
    <location>
        <position position="329"/>
    </location>
</feature>
<dbReference type="NCBIfam" id="NF000755">
    <property type="entry name" value="PRK00046.1"/>
    <property type="match status" value="1"/>
</dbReference>
<dbReference type="PROSITE" id="PS51387">
    <property type="entry name" value="FAD_PCMH"/>
    <property type="match status" value="1"/>
</dbReference>
<feature type="domain" description="FAD-binding PCMH-type" evidence="21">
    <location>
        <begin position="17"/>
        <end position="187"/>
    </location>
</feature>
<feature type="active site" evidence="20">
    <location>
        <position position="163"/>
    </location>
</feature>
<keyword evidence="17 20" id="KW-0961">Cell wall biogenesis/degradation</keyword>
<evidence type="ECO:0000313" key="22">
    <source>
        <dbReference type="EMBL" id="PSX00659.1"/>
    </source>
</evidence>
<dbReference type="InterPro" id="IPR036635">
    <property type="entry name" value="MurB_C_sf"/>
</dbReference>
<dbReference type="RefSeq" id="WP_045154054.1">
    <property type="nucleotide sequence ID" value="NZ_JZSW01000033.1"/>
</dbReference>
<accession>A0ABX5GYB9</accession>
<evidence type="ECO:0000256" key="18">
    <source>
        <dbReference type="ARBA" id="ARBA00031026"/>
    </source>
</evidence>
<dbReference type="Pfam" id="PF01565">
    <property type="entry name" value="FAD_binding_4"/>
    <property type="match status" value="1"/>
</dbReference>
<dbReference type="InterPro" id="IPR016169">
    <property type="entry name" value="FAD-bd_PCMH_sub2"/>
</dbReference>
<dbReference type="SUPFAM" id="SSF56194">
    <property type="entry name" value="Uridine diphospho-N-Acetylenolpyruvylglucosamine reductase, MurB, C-terminal domain"/>
    <property type="match status" value="1"/>
</dbReference>
<dbReference type="SUPFAM" id="SSF56176">
    <property type="entry name" value="FAD-binding/transporter-associated domain-like"/>
    <property type="match status" value="1"/>
</dbReference>
<evidence type="ECO:0000313" key="23">
    <source>
        <dbReference type="Proteomes" id="UP000240989"/>
    </source>
</evidence>
<evidence type="ECO:0000256" key="12">
    <source>
        <dbReference type="ARBA" id="ARBA00022857"/>
    </source>
</evidence>
<sequence>MKVLHENGLAPYHTFGIDVSAKYILEASSVEDLLAIWQDETYQEVPKLVVGQGSNLLFCEDYQGAIILNRIKGINVFDSAEYVDLHVGGGEDWHAFVSWAVENGFNGLENLALIPGCVGSSPIQNIGAYGVELKDVCQYVDVLNVQTGEVKRLMADECHFSYRDSIFKQELKDNHIITAVGFRLTKAWSPRIAYGPLAKFSLDTVTAKEIFDEVCAIRREKLPDPKVMGNAGSFFKNPIISLDARDFLLAEYPNMPSYPVDEAHCKLAAGWLIDQCGLKGYQIGGAKIHQQQALVLTNVGNATAHDVLQLAKYVVDTVMAKFGVSLEHEVRFMAHNAETNLIEMLR</sequence>
<organism evidence="22 23">
    <name type="scientific">Photobacterium angustum</name>
    <dbReference type="NCBI Taxonomy" id="661"/>
    <lineage>
        <taxon>Bacteria</taxon>
        <taxon>Pseudomonadati</taxon>
        <taxon>Pseudomonadota</taxon>
        <taxon>Gammaproteobacteria</taxon>
        <taxon>Vibrionales</taxon>
        <taxon>Vibrionaceae</taxon>
        <taxon>Photobacterium</taxon>
    </lineage>
</organism>
<evidence type="ECO:0000256" key="14">
    <source>
        <dbReference type="ARBA" id="ARBA00022984"/>
    </source>
</evidence>
<dbReference type="InterPro" id="IPR016167">
    <property type="entry name" value="FAD-bd_PCMH_sub1"/>
</dbReference>
<dbReference type="InterPro" id="IPR011601">
    <property type="entry name" value="MurB_C"/>
</dbReference>
<reference evidence="22 23" key="1">
    <citation type="submission" date="2018-01" db="EMBL/GenBank/DDBJ databases">
        <title>Whole genome sequencing of Histamine producing bacteria.</title>
        <authorList>
            <person name="Butler K."/>
        </authorList>
    </citation>
    <scope>NUCLEOTIDE SEQUENCE [LARGE SCALE GENOMIC DNA]</scope>
    <source>
        <strain evidence="22 23">A6-1</strain>
    </source>
</reference>
<evidence type="ECO:0000256" key="16">
    <source>
        <dbReference type="ARBA" id="ARBA00023306"/>
    </source>
</evidence>
<dbReference type="Gene3D" id="3.30.43.10">
    <property type="entry name" value="Uridine Diphospho-n-acetylenolpyruvylglucosamine Reductase, domain 2"/>
    <property type="match status" value="1"/>
</dbReference>
<dbReference type="Gene3D" id="3.90.78.10">
    <property type="entry name" value="UDP-N-acetylenolpyruvoylglucosamine reductase, C-terminal domain"/>
    <property type="match status" value="1"/>
</dbReference>
<evidence type="ECO:0000256" key="7">
    <source>
        <dbReference type="ARBA" id="ARBA00015188"/>
    </source>
</evidence>
<dbReference type="HAMAP" id="MF_00037">
    <property type="entry name" value="MurB"/>
    <property type="match status" value="1"/>
</dbReference>
<evidence type="ECO:0000256" key="9">
    <source>
        <dbReference type="ARBA" id="ARBA00022618"/>
    </source>
</evidence>
<dbReference type="InterPro" id="IPR016166">
    <property type="entry name" value="FAD-bd_PCMH"/>
</dbReference>
<evidence type="ECO:0000256" key="3">
    <source>
        <dbReference type="ARBA" id="ARBA00004496"/>
    </source>
</evidence>
<dbReference type="Proteomes" id="UP000240989">
    <property type="component" value="Unassembled WGS sequence"/>
</dbReference>
<dbReference type="InterPro" id="IPR036318">
    <property type="entry name" value="FAD-bd_PCMH-like_sf"/>
</dbReference>
<keyword evidence="23" id="KW-1185">Reference proteome</keyword>
<comment type="catalytic activity">
    <reaction evidence="19 20">
        <text>UDP-N-acetyl-alpha-D-muramate + NADP(+) = UDP-N-acetyl-3-O-(1-carboxyvinyl)-alpha-D-glucosamine + NADPH + H(+)</text>
        <dbReference type="Rhea" id="RHEA:12248"/>
        <dbReference type="ChEBI" id="CHEBI:15378"/>
        <dbReference type="ChEBI" id="CHEBI:57783"/>
        <dbReference type="ChEBI" id="CHEBI:58349"/>
        <dbReference type="ChEBI" id="CHEBI:68483"/>
        <dbReference type="ChEBI" id="CHEBI:70757"/>
        <dbReference type="EC" id="1.3.1.98"/>
    </reaction>
</comment>
<evidence type="ECO:0000256" key="1">
    <source>
        <dbReference type="ARBA" id="ARBA00001974"/>
    </source>
</evidence>
<keyword evidence="8 20" id="KW-0963">Cytoplasm</keyword>
<evidence type="ECO:0000256" key="17">
    <source>
        <dbReference type="ARBA" id="ARBA00023316"/>
    </source>
</evidence>
<dbReference type="Gene3D" id="3.30.465.10">
    <property type="match status" value="1"/>
</dbReference>
<gene>
    <name evidence="20" type="primary">murB</name>
    <name evidence="22" type="ORF">C0W27_22590</name>
</gene>
<evidence type="ECO:0000256" key="11">
    <source>
        <dbReference type="ARBA" id="ARBA00022827"/>
    </source>
</evidence>
<dbReference type="NCBIfam" id="TIGR00179">
    <property type="entry name" value="murB"/>
    <property type="match status" value="1"/>
</dbReference>
<keyword evidence="15 20" id="KW-0560">Oxidoreductase</keyword>
<proteinExistence type="inferred from homology"/>
<evidence type="ECO:0000256" key="19">
    <source>
        <dbReference type="ARBA" id="ARBA00048914"/>
    </source>
</evidence>
<comment type="caution">
    <text evidence="22">The sequence shown here is derived from an EMBL/GenBank/DDBJ whole genome shotgun (WGS) entry which is preliminary data.</text>
</comment>
<keyword evidence="16 20" id="KW-0131">Cell cycle</keyword>
<dbReference type="PANTHER" id="PTHR21071">
    <property type="entry name" value="UDP-N-ACETYLENOLPYRUVOYLGLUCOSAMINE REDUCTASE"/>
    <property type="match status" value="1"/>
</dbReference>
<name>A0ABX5GYB9_PHOAN</name>
<keyword evidence="10 20" id="KW-0285">Flavoprotein</keyword>
<evidence type="ECO:0000259" key="21">
    <source>
        <dbReference type="PROSITE" id="PS51387"/>
    </source>
</evidence>
<comment type="cofactor">
    <cofactor evidence="1 20">
        <name>FAD</name>
        <dbReference type="ChEBI" id="CHEBI:57692"/>
    </cofactor>
</comment>
<dbReference type="NCBIfam" id="NF010478">
    <property type="entry name" value="PRK13903.1"/>
    <property type="match status" value="1"/>
</dbReference>
<comment type="subcellular location">
    <subcellularLocation>
        <location evidence="3 20">Cytoplasm</location>
    </subcellularLocation>
</comment>
<evidence type="ECO:0000256" key="4">
    <source>
        <dbReference type="ARBA" id="ARBA00004752"/>
    </source>
</evidence>
<keyword evidence="11 20" id="KW-0274">FAD</keyword>
<evidence type="ECO:0000256" key="15">
    <source>
        <dbReference type="ARBA" id="ARBA00023002"/>
    </source>
</evidence>
<evidence type="ECO:0000256" key="5">
    <source>
        <dbReference type="ARBA" id="ARBA00010485"/>
    </source>
</evidence>
<dbReference type="Pfam" id="PF02873">
    <property type="entry name" value="MurB_C"/>
    <property type="match status" value="1"/>
</dbReference>
<keyword evidence="14 20" id="KW-0573">Peptidoglycan synthesis</keyword>
<evidence type="ECO:0000256" key="13">
    <source>
        <dbReference type="ARBA" id="ARBA00022960"/>
    </source>
</evidence>
<evidence type="ECO:0000256" key="6">
    <source>
        <dbReference type="ARBA" id="ARBA00012518"/>
    </source>
</evidence>
<protein>
    <recommendedName>
        <fullName evidence="7 20">UDP-N-acetylenolpyruvoylglucosamine reductase</fullName>
        <ecNumber evidence="6 20">1.3.1.98</ecNumber>
    </recommendedName>
    <alternativeName>
        <fullName evidence="18 20">UDP-N-acetylmuramate dehydrogenase</fullName>
    </alternativeName>
</protein>
<dbReference type="EC" id="1.3.1.98" evidence="6 20"/>
<evidence type="ECO:0000256" key="2">
    <source>
        <dbReference type="ARBA" id="ARBA00003921"/>
    </source>
</evidence>
<evidence type="ECO:0000256" key="20">
    <source>
        <dbReference type="HAMAP-Rule" id="MF_00037"/>
    </source>
</evidence>
<evidence type="ECO:0000256" key="10">
    <source>
        <dbReference type="ARBA" id="ARBA00022630"/>
    </source>
</evidence>
<dbReference type="InterPro" id="IPR003170">
    <property type="entry name" value="MurB"/>
</dbReference>